<feature type="compositionally biased region" description="Pro residues" evidence="1">
    <location>
        <begin position="70"/>
        <end position="89"/>
    </location>
</feature>
<reference evidence="3 4" key="1">
    <citation type="submission" date="2021-03" db="EMBL/GenBank/DDBJ databases">
        <title>Sequencing the genomes of 1000 actinobacteria strains.</title>
        <authorList>
            <person name="Klenk H.-P."/>
        </authorList>
    </citation>
    <scope>NUCLEOTIDE SEQUENCE [LARGE SCALE GENOMIC DNA]</scope>
    <source>
        <strain evidence="3 4">DSM 12936</strain>
    </source>
</reference>
<evidence type="ECO:0000256" key="2">
    <source>
        <dbReference type="SAM" id="Phobius"/>
    </source>
</evidence>
<keyword evidence="2" id="KW-0812">Transmembrane</keyword>
<evidence type="ECO:0000313" key="3">
    <source>
        <dbReference type="EMBL" id="MBP2418640.1"/>
    </source>
</evidence>
<accession>A0ABS4ZD26</accession>
<dbReference type="RefSeq" id="WP_210058272.1">
    <property type="nucleotide sequence ID" value="NZ_BAAAMH010000001.1"/>
</dbReference>
<feature type="region of interest" description="Disordered" evidence="1">
    <location>
        <begin position="62"/>
        <end position="95"/>
    </location>
</feature>
<feature type="transmembrane region" description="Helical" evidence="2">
    <location>
        <begin position="42"/>
        <end position="63"/>
    </location>
</feature>
<keyword evidence="4" id="KW-1185">Reference proteome</keyword>
<evidence type="ECO:0000313" key="4">
    <source>
        <dbReference type="Proteomes" id="UP000758168"/>
    </source>
</evidence>
<gene>
    <name evidence="3" type="ORF">JOF54_003562</name>
</gene>
<dbReference type="Proteomes" id="UP000758168">
    <property type="component" value="Unassembled WGS sequence"/>
</dbReference>
<proteinExistence type="predicted"/>
<comment type="caution">
    <text evidence="3">The sequence shown here is derived from an EMBL/GenBank/DDBJ whole genome shotgun (WGS) entry which is preliminary data.</text>
</comment>
<protein>
    <recommendedName>
        <fullName evidence="5">PknH-like extracellular domain-containing protein</fullName>
    </recommendedName>
</protein>
<keyword evidence="2" id="KW-0472">Membrane</keyword>
<dbReference type="EMBL" id="JAGIOB010000001">
    <property type="protein sequence ID" value="MBP2418640.1"/>
    <property type="molecule type" value="Genomic_DNA"/>
</dbReference>
<evidence type="ECO:0008006" key="5">
    <source>
        <dbReference type="Google" id="ProtNLM"/>
    </source>
</evidence>
<organism evidence="3 4">
    <name type="scientific">Microlunatus capsulatus</name>
    <dbReference type="NCBI Taxonomy" id="99117"/>
    <lineage>
        <taxon>Bacteria</taxon>
        <taxon>Bacillati</taxon>
        <taxon>Actinomycetota</taxon>
        <taxon>Actinomycetes</taxon>
        <taxon>Propionibacteriales</taxon>
        <taxon>Propionibacteriaceae</taxon>
        <taxon>Microlunatus</taxon>
    </lineage>
</organism>
<evidence type="ECO:0000256" key="1">
    <source>
        <dbReference type="SAM" id="MobiDB-lite"/>
    </source>
</evidence>
<keyword evidence="2" id="KW-1133">Transmembrane helix</keyword>
<name>A0ABS4ZD26_9ACTN</name>
<sequence length="295" mass="30592">MTGHDLDELLRGLGADAERGAAPLEPSHVRRLGTRRRHRRQAATAVVAAVVVVLAGGGVLSQLPGQDGTAPPPVASAVPSPVPTAPTPTPSRERTVGTAQLLRAQDVPTRGGPALEVAPAGTGRVPDEISACVPDGLAPLRATGQQARDFRYPGQELVAVQTLALQFADADAARAAERVVDGWVDDCAATLEDHGNTLLDAAGEPVRVDVATPRGTSGTFAVVPVYTQQGGESDQEGFFESLGVTRVDDRLMLTVEVVRGMDDNVSLQPGGDPDNGLPEHPQFGLVRAAAERLAG</sequence>